<accession>A0A5J6SLU7</accession>
<evidence type="ECO:0000313" key="2">
    <source>
        <dbReference type="Proteomes" id="UP000325517"/>
    </source>
</evidence>
<dbReference type="KEGG" id="psyo:PB01_08535"/>
<proteinExistence type="predicted"/>
<dbReference type="EMBL" id="CP031223">
    <property type="protein sequence ID" value="QFF98876.1"/>
    <property type="molecule type" value="Genomic_DNA"/>
</dbReference>
<evidence type="ECO:0000313" key="1">
    <source>
        <dbReference type="EMBL" id="QFF98876.1"/>
    </source>
</evidence>
<reference evidence="1 2" key="1">
    <citation type="submission" date="2018-07" db="EMBL/GenBank/DDBJ databases">
        <title>Complete genome sequence of Psychrobacillus sp. PB01, isolated from iceberg, and comparative genome analysis of Psychrobacillus strains.</title>
        <authorList>
            <person name="Lee P.C."/>
        </authorList>
    </citation>
    <scope>NUCLEOTIDE SEQUENCE [LARGE SCALE GENOMIC DNA]</scope>
    <source>
        <strain evidence="1 2">PB01</strain>
    </source>
</reference>
<dbReference type="AlphaFoldDB" id="A0A5J6SLU7"/>
<name>A0A5J6SLU7_9BACI</name>
<sequence>MRNRVYGNASLPGQVTLTSNFAGTMNRMSDYIEKALLNTKYQQSRLINAYDVGIISSKANQKRTGTNGDFYPFLTRVFCEKVVIQQKWRKIN</sequence>
<keyword evidence="2" id="KW-1185">Reference proteome</keyword>
<protein>
    <submittedName>
        <fullName evidence="1">Uncharacterized protein</fullName>
    </submittedName>
</protein>
<dbReference type="RefSeq" id="WP_151699810.1">
    <property type="nucleotide sequence ID" value="NZ_CP031223.1"/>
</dbReference>
<gene>
    <name evidence="1" type="ORF">PB01_08535</name>
</gene>
<organism evidence="1 2">
    <name type="scientific">Psychrobacillus glaciei</name>
    <dbReference type="NCBI Taxonomy" id="2283160"/>
    <lineage>
        <taxon>Bacteria</taxon>
        <taxon>Bacillati</taxon>
        <taxon>Bacillota</taxon>
        <taxon>Bacilli</taxon>
        <taxon>Bacillales</taxon>
        <taxon>Bacillaceae</taxon>
        <taxon>Psychrobacillus</taxon>
    </lineage>
</organism>
<dbReference type="Proteomes" id="UP000325517">
    <property type="component" value="Chromosome"/>
</dbReference>